<feature type="transmembrane region" description="Helical" evidence="1">
    <location>
        <begin position="12"/>
        <end position="34"/>
    </location>
</feature>
<protein>
    <submittedName>
        <fullName evidence="2">Uncharacterized protein</fullName>
    </submittedName>
</protein>
<sequence length="52" mass="6082">MLFLLIISNWYLGFKDCLIAILLEISTLLITLLIEKRTFFKGSIYTNITSFH</sequence>
<evidence type="ECO:0000313" key="2">
    <source>
        <dbReference type="EMBL" id="BAQ35658.1"/>
    </source>
</evidence>
<organism evidence="2">
    <name type="scientific">Staphylococcus aureus</name>
    <dbReference type="NCBI Taxonomy" id="1280"/>
    <lineage>
        <taxon>Bacteria</taxon>
        <taxon>Bacillati</taxon>
        <taxon>Bacillota</taxon>
        <taxon>Bacilli</taxon>
        <taxon>Bacillales</taxon>
        <taxon>Staphylococcaceae</taxon>
        <taxon>Staphylococcus</taxon>
    </lineage>
</organism>
<reference evidence="2" key="1">
    <citation type="submission" date="2014-08" db="EMBL/GenBank/DDBJ databases">
        <title>Comparative genomics of MRSA.</title>
        <authorList>
            <person name="Yamamoto T."/>
        </authorList>
    </citation>
    <scope>NUCLEOTIDE SEQUENCE</scope>
    <source>
        <strain evidence="2">OC3</strain>
    </source>
</reference>
<keyword evidence="1" id="KW-0812">Transmembrane</keyword>
<dbReference type="AlphaFoldDB" id="A0A0C6EGI5"/>
<accession>A0A0C6EGI5</accession>
<keyword evidence="1" id="KW-0472">Membrane</keyword>
<dbReference type="EMBL" id="AB983236">
    <property type="protein sequence ID" value="BAQ35658.1"/>
    <property type="molecule type" value="Genomic_DNA"/>
</dbReference>
<evidence type="ECO:0000256" key="1">
    <source>
        <dbReference type="SAM" id="Phobius"/>
    </source>
</evidence>
<proteinExistence type="predicted"/>
<keyword evidence="1" id="KW-1133">Transmembrane helix</keyword>
<name>A0A0C6EGI5_STAAU</name>